<keyword evidence="2" id="KW-1185">Reference proteome</keyword>
<dbReference type="Proteomes" id="UP000783213">
    <property type="component" value="Unassembled WGS sequence"/>
</dbReference>
<organism evidence="1 2">
    <name type="scientific">Botrytis deweyae</name>
    <dbReference type="NCBI Taxonomy" id="2478750"/>
    <lineage>
        <taxon>Eukaryota</taxon>
        <taxon>Fungi</taxon>
        <taxon>Dikarya</taxon>
        <taxon>Ascomycota</taxon>
        <taxon>Pezizomycotina</taxon>
        <taxon>Leotiomycetes</taxon>
        <taxon>Helotiales</taxon>
        <taxon>Sclerotiniaceae</taxon>
        <taxon>Botrytis</taxon>
    </lineage>
</organism>
<dbReference type="GeneID" id="62232917"/>
<protein>
    <recommendedName>
        <fullName evidence="3">F-box domain-containing protein</fullName>
    </recommendedName>
</protein>
<proteinExistence type="predicted"/>
<gene>
    <name evidence="1" type="ORF">EAE98_006143</name>
</gene>
<dbReference type="InterPro" id="IPR038883">
    <property type="entry name" value="AN11006-like"/>
</dbReference>
<sequence>MAPKRRSKILKLLPSRVRKILPSGAASKNSDDKSSVANPFPFLQLPAEVRIQIYEQLSPISKPKSKEFLVITRGHSRRDPELVTCTTKGCSEEDDSRCYPEILCLNRQIYHEAMPLWYGVDKLHFWIISPASPASRFHKKKNLPRHLPDFLRFMTSLRIDIFTEDDDTSLALKSRRPKMSKFLIEFGDRLAEHGNLKELHIRFSLRTPIPLPPSAAPSHVLRSLLEPYLVPFRGISGPLNLTTSIDVREAHESNQINHEGRIYASVEEDARAYLDTFESEMRQTTKLIH</sequence>
<evidence type="ECO:0000313" key="1">
    <source>
        <dbReference type="EMBL" id="KAF7927761.1"/>
    </source>
</evidence>
<comment type="caution">
    <text evidence="1">The sequence shown here is derived from an EMBL/GenBank/DDBJ whole genome shotgun (WGS) entry which is preliminary data.</text>
</comment>
<name>A0ABQ7ILU3_9HELO</name>
<evidence type="ECO:0008006" key="3">
    <source>
        <dbReference type="Google" id="ProtNLM"/>
    </source>
</evidence>
<evidence type="ECO:0000313" key="2">
    <source>
        <dbReference type="Proteomes" id="UP000783213"/>
    </source>
</evidence>
<dbReference type="EMBL" id="RCSX01000012">
    <property type="protein sequence ID" value="KAF7927761.1"/>
    <property type="molecule type" value="Genomic_DNA"/>
</dbReference>
<reference evidence="1 2" key="1">
    <citation type="journal article" date="2020" name="Genome Biol. Evol.">
        <title>Comparative genomics of Sclerotiniaceae.</title>
        <authorList>
            <person name="Valero Jimenez C.A."/>
            <person name="Steentjes M."/>
            <person name="Scholten O.E."/>
            <person name="Van Kan J.A.L."/>
        </authorList>
    </citation>
    <scope>NUCLEOTIDE SEQUENCE [LARGE SCALE GENOMIC DNA]</scope>
    <source>
        <strain evidence="1 2">B1</strain>
    </source>
</reference>
<dbReference type="PANTHER" id="PTHR42085:SF2">
    <property type="entry name" value="F-BOX DOMAIN-CONTAINING PROTEIN"/>
    <property type="match status" value="1"/>
</dbReference>
<dbReference type="RefSeq" id="XP_038810160.1">
    <property type="nucleotide sequence ID" value="XM_038953765.1"/>
</dbReference>
<accession>A0ABQ7ILU3</accession>
<dbReference type="PANTHER" id="PTHR42085">
    <property type="entry name" value="F-BOX DOMAIN-CONTAINING PROTEIN"/>
    <property type="match status" value="1"/>
</dbReference>